<dbReference type="OrthoDB" id="691083at2759"/>
<proteinExistence type="predicted"/>
<sequence>MSSDHVRRPLKVRVIVTKCVQADAVQFKSVVQCLTRKDSVAEMSESPGGRGGSSHEVERGCGGGRKRPISAEQEAGRRDYAAAFAGRVVRVAERLMEARDGRRHKRSVRVI</sequence>
<reference evidence="3" key="1">
    <citation type="submission" date="2022-05" db="EMBL/GenBank/DDBJ databases">
        <title>The Musa troglodytarum L. genome provides insights into the mechanism of non-climacteric behaviour and enrichment of carotenoids.</title>
        <authorList>
            <person name="Wang J."/>
        </authorList>
    </citation>
    <scope>NUCLEOTIDE SEQUENCE</scope>
    <source>
        <tissue evidence="3">Leaf</tissue>
    </source>
</reference>
<accession>A0A9E7GAL8</accession>
<keyword evidence="4" id="KW-1185">Reference proteome</keyword>
<evidence type="ECO:0000313" key="4">
    <source>
        <dbReference type="Proteomes" id="UP001055439"/>
    </source>
</evidence>
<dbReference type="AlphaFoldDB" id="A0A9E7GAL8"/>
<organism evidence="3 4">
    <name type="scientific">Musa troglodytarum</name>
    <name type="common">fe'i banana</name>
    <dbReference type="NCBI Taxonomy" id="320322"/>
    <lineage>
        <taxon>Eukaryota</taxon>
        <taxon>Viridiplantae</taxon>
        <taxon>Streptophyta</taxon>
        <taxon>Embryophyta</taxon>
        <taxon>Tracheophyta</taxon>
        <taxon>Spermatophyta</taxon>
        <taxon>Magnoliopsida</taxon>
        <taxon>Liliopsida</taxon>
        <taxon>Zingiberales</taxon>
        <taxon>Musaceae</taxon>
        <taxon>Musa</taxon>
    </lineage>
</organism>
<dbReference type="Pfam" id="PF05678">
    <property type="entry name" value="VQ"/>
    <property type="match status" value="1"/>
</dbReference>
<evidence type="ECO:0000313" key="3">
    <source>
        <dbReference type="EMBL" id="URE12016.1"/>
    </source>
</evidence>
<gene>
    <name evidence="3" type="ORF">MUK42_23808</name>
</gene>
<protein>
    <submittedName>
        <fullName evidence="3">VQ domain containing protein</fullName>
    </submittedName>
</protein>
<dbReference type="EMBL" id="CP097508">
    <property type="protein sequence ID" value="URE12016.1"/>
    <property type="molecule type" value="Genomic_DNA"/>
</dbReference>
<name>A0A9E7GAL8_9LILI</name>
<dbReference type="PANTHER" id="PTHR34777">
    <property type="entry name" value="VQ MOTIF-CONTAINING PROTEIN 10"/>
    <property type="match status" value="1"/>
</dbReference>
<dbReference type="PANTHER" id="PTHR34777:SF1">
    <property type="entry name" value="VQ MOTIF-CONTAINING PROTEIN 10"/>
    <property type="match status" value="1"/>
</dbReference>
<feature type="region of interest" description="Disordered" evidence="1">
    <location>
        <begin position="38"/>
        <end position="76"/>
    </location>
</feature>
<dbReference type="InterPro" id="IPR008889">
    <property type="entry name" value="VQ"/>
</dbReference>
<dbReference type="Proteomes" id="UP001055439">
    <property type="component" value="Chromosome 6"/>
</dbReference>
<feature type="domain" description="VQ" evidence="2">
    <location>
        <begin position="16"/>
        <end position="35"/>
    </location>
</feature>
<dbReference type="InterPro" id="IPR039608">
    <property type="entry name" value="VQ_1/10"/>
</dbReference>
<evidence type="ECO:0000259" key="2">
    <source>
        <dbReference type="Pfam" id="PF05678"/>
    </source>
</evidence>
<evidence type="ECO:0000256" key="1">
    <source>
        <dbReference type="SAM" id="MobiDB-lite"/>
    </source>
</evidence>